<evidence type="ECO:0000313" key="10">
    <source>
        <dbReference type="Proteomes" id="UP000429523"/>
    </source>
</evidence>
<dbReference type="EMBL" id="QXGA01004996">
    <property type="protein sequence ID" value="KAE9069619.1"/>
    <property type="molecule type" value="Genomic_DNA"/>
</dbReference>
<sequence>MRFRFKLLILKVKCCPLAVMFVQTVDFPIWSRGTVTNASLNNKNGLRNLSFLCWFTYYT</sequence>
<dbReference type="EMBL" id="QXFX01004627">
    <property type="protein sequence ID" value="KAE9063348.1"/>
    <property type="molecule type" value="Genomic_DNA"/>
</dbReference>
<evidence type="ECO:0000313" key="6">
    <source>
        <dbReference type="EMBL" id="KAE9168756.1"/>
    </source>
</evidence>
<dbReference type="EMBL" id="QXFZ01004718">
    <property type="protein sequence ID" value="KAE9063215.1"/>
    <property type="molecule type" value="Genomic_DNA"/>
</dbReference>
<accession>A0A6A4B8X6</accession>
<name>A0A6A4B8X6_9STRA</name>
<reference evidence="10 11" key="1">
    <citation type="submission" date="2018-08" db="EMBL/GenBank/DDBJ databases">
        <title>Genomic investigation of the strawberry pathogen Phytophthora fragariae indicates pathogenicity is determined by transcriptional variation in three key races.</title>
        <authorList>
            <person name="Adams T.M."/>
            <person name="Armitage A.D."/>
            <person name="Sobczyk M.K."/>
            <person name="Bates H.J."/>
            <person name="Dunwell J.M."/>
            <person name="Nellist C.F."/>
            <person name="Harrison R.J."/>
        </authorList>
    </citation>
    <scope>NUCLEOTIDE SEQUENCE [LARGE SCALE GENOMIC DNA]</scope>
    <source>
        <strain evidence="8 11">A4</strain>
        <strain evidence="7 12">BC-1</strain>
        <strain evidence="6 15">BC-23</strain>
        <strain evidence="5 13">NOV-5</strain>
        <strain evidence="3 14">NOV-71</strain>
        <strain evidence="9 16">NOV-77</strain>
        <strain evidence="2 10">NOV-9</strain>
        <strain evidence="4 17">ONT-3</strain>
    </source>
</reference>
<dbReference type="EMBL" id="QXGF01004626">
    <property type="protein sequence ID" value="KAE8919524.1"/>
    <property type="molecule type" value="Genomic_DNA"/>
</dbReference>
<evidence type="ECO:0000313" key="11">
    <source>
        <dbReference type="Proteomes" id="UP000437068"/>
    </source>
</evidence>
<dbReference type="Proteomes" id="UP000440367">
    <property type="component" value="Unassembled WGS sequence"/>
</dbReference>
<dbReference type="EMBL" id="QXFY01003688">
    <property type="protein sequence ID" value="KAE9282908.1"/>
    <property type="molecule type" value="Genomic_DNA"/>
</dbReference>
<evidence type="ECO:0000313" key="7">
    <source>
        <dbReference type="EMBL" id="KAE9170043.1"/>
    </source>
</evidence>
<evidence type="ECO:0000313" key="16">
    <source>
        <dbReference type="Proteomes" id="UP000486351"/>
    </source>
</evidence>
<evidence type="ECO:0000313" key="9">
    <source>
        <dbReference type="EMBL" id="KAE9282908.1"/>
    </source>
</evidence>
<feature type="signal peptide" evidence="1">
    <location>
        <begin position="1"/>
        <end position="24"/>
    </location>
</feature>
<evidence type="ECO:0000313" key="4">
    <source>
        <dbReference type="EMBL" id="KAE9063348.1"/>
    </source>
</evidence>
<evidence type="ECO:0000313" key="15">
    <source>
        <dbReference type="Proteomes" id="UP000476176"/>
    </source>
</evidence>
<evidence type="ECO:0000313" key="3">
    <source>
        <dbReference type="EMBL" id="KAE9063215.1"/>
    </source>
</evidence>
<feature type="chain" id="PRO_5033524462" evidence="1">
    <location>
        <begin position="25"/>
        <end position="59"/>
    </location>
</feature>
<evidence type="ECO:0000313" key="17">
    <source>
        <dbReference type="Proteomes" id="UP000488956"/>
    </source>
</evidence>
<dbReference type="Proteomes" id="UP000437068">
    <property type="component" value="Unassembled WGS sequence"/>
</dbReference>
<dbReference type="Proteomes" id="UP000488956">
    <property type="component" value="Unassembled WGS sequence"/>
</dbReference>
<evidence type="ECO:0000313" key="5">
    <source>
        <dbReference type="EMBL" id="KAE9069619.1"/>
    </source>
</evidence>
<comment type="caution">
    <text evidence="8">The sequence shown here is derived from an EMBL/GenBank/DDBJ whole genome shotgun (WGS) entry which is preliminary data.</text>
</comment>
<evidence type="ECO:0000313" key="2">
    <source>
        <dbReference type="EMBL" id="KAE8919524.1"/>
    </source>
</evidence>
<evidence type="ECO:0000313" key="8">
    <source>
        <dbReference type="EMBL" id="KAE9270069.1"/>
    </source>
</evidence>
<evidence type="ECO:0000313" key="13">
    <source>
        <dbReference type="Proteomes" id="UP000440732"/>
    </source>
</evidence>
<dbReference type="EMBL" id="QXGE01004607">
    <property type="protein sequence ID" value="KAE9270069.1"/>
    <property type="molecule type" value="Genomic_DNA"/>
</dbReference>
<proteinExistence type="predicted"/>
<dbReference type="Proteomes" id="UP000429523">
    <property type="component" value="Unassembled WGS sequence"/>
</dbReference>
<dbReference type="Proteomes" id="UP000440732">
    <property type="component" value="Unassembled WGS sequence"/>
</dbReference>
<organism evidence="8 11">
    <name type="scientific">Phytophthora fragariae</name>
    <dbReference type="NCBI Taxonomy" id="53985"/>
    <lineage>
        <taxon>Eukaryota</taxon>
        <taxon>Sar</taxon>
        <taxon>Stramenopiles</taxon>
        <taxon>Oomycota</taxon>
        <taxon>Peronosporomycetes</taxon>
        <taxon>Peronosporales</taxon>
        <taxon>Peronosporaceae</taxon>
        <taxon>Phytophthora</taxon>
    </lineage>
</organism>
<evidence type="ECO:0000256" key="1">
    <source>
        <dbReference type="SAM" id="SignalP"/>
    </source>
</evidence>
<keyword evidence="1" id="KW-0732">Signal</keyword>
<dbReference type="Proteomes" id="UP000441208">
    <property type="component" value="Unassembled WGS sequence"/>
</dbReference>
<dbReference type="EMBL" id="QXGD01004546">
    <property type="protein sequence ID" value="KAE9170043.1"/>
    <property type="molecule type" value="Genomic_DNA"/>
</dbReference>
<dbReference type="Proteomes" id="UP000486351">
    <property type="component" value="Unassembled WGS sequence"/>
</dbReference>
<dbReference type="EMBL" id="QXGC01004571">
    <property type="protein sequence ID" value="KAE9168756.1"/>
    <property type="molecule type" value="Genomic_DNA"/>
</dbReference>
<dbReference type="Proteomes" id="UP000476176">
    <property type="component" value="Unassembled WGS sequence"/>
</dbReference>
<evidence type="ECO:0000313" key="12">
    <source>
        <dbReference type="Proteomes" id="UP000440367"/>
    </source>
</evidence>
<evidence type="ECO:0000313" key="14">
    <source>
        <dbReference type="Proteomes" id="UP000441208"/>
    </source>
</evidence>
<dbReference type="AlphaFoldDB" id="A0A6A4B8X6"/>
<protein>
    <submittedName>
        <fullName evidence="8">Uncharacterized protein</fullName>
    </submittedName>
</protein>
<gene>
    <name evidence="8" type="ORF">PF001_g28948</name>
    <name evidence="7" type="ORF">PF002_g30199</name>
    <name evidence="6" type="ORF">PF004_g28406</name>
    <name evidence="5" type="ORF">PF006_g29535</name>
    <name evidence="3" type="ORF">PF007_g29625</name>
    <name evidence="9" type="ORF">PF008_g27536</name>
    <name evidence="2" type="ORF">PF009_g30169</name>
    <name evidence="4" type="ORF">PF010_g29029</name>
</gene>